<dbReference type="Gene3D" id="1.10.357.10">
    <property type="entry name" value="Tetracycline Repressor, domain 2"/>
    <property type="match status" value="1"/>
</dbReference>
<dbReference type="PANTHER" id="PTHR47506:SF1">
    <property type="entry name" value="HTH-TYPE TRANSCRIPTIONAL REGULATOR YJDC"/>
    <property type="match status" value="1"/>
</dbReference>
<dbReference type="GO" id="GO:0003677">
    <property type="term" value="F:DNA binding"/>
    <property type="evidence" value="ECO:0007669"/>
    <property type="project" value="UniProtKB-UniRule"/>
</dbReference>
<dbReference type="InterPro" id="IPR001647">
    <property type="entry name" value="HTH_TetR"/>
</dbReference>
<dbReference type="PANTHER" id="PTHR47506">
    <property type="entry name" value="TRANSCRIPTIONAL REGULATORY PROTEIN"/>
    <property type="match status" value="1"/>
</dbReference>
<evidence type="ECO:0000256" key="2">
    <source>
        <dbReference type="ARBA" id="ARBA00023125"/>
    </source>
</evidence>
<reference evidence="7" key="1">
    <citation type="submission" date="2017-06" db="EMBL/GenBank/DDBJ databases">
        <authorList>
            <person name="Varghese N."/>
            <person name="Submissions S."/>
        </authorList>
    </citation>
    <scope>NUCLEOTIDE SEQUENCE [LARGE SCALE GENOMIC DNA]</scope>
    <source>
        <strain evidence="7">LNB2</strain>
    </source>
</reference>
<dbReference type="InterPro" id="IPR036271">
    <property type="entry name" value="Tet_transcr_reg_TetR-rel_C_sf"/>
</dbReference>
<dbReference type="SUPFAM" id="SSF46689">
    <property type="entry name" value="Homeodomain-like"/>
    <property type="match status" value="1"/>
</dbReference>
<feature type="DNA-binding region" description="H-T-H motif" evidence="4">
    <location>
        <begin position="29"/>
        <end position="48"/>
    </location>
</feature>
<evidence type="ECO:0000313" key="7">
    <source>
        <dbReference type="Proteomes" id="UP000198281"/>
    </source>
</evidence>
<organism evidence="6 7">
    <name type="scientific">Edaphosphingomonas laterariae</name>
    <dbReference type="NCBI Taxonomy" id="861865"/>
    <lineage>
        <taxon>Bacteria</taxon>
        <taxon>Pseudomonadati</taxon>
        <taxon>Pseudomonadota</taxon>
        <taxon>Alphaproteobacteria</taxon>
        <taxon>Sphingomonadales</taxon>
        <taxon>Rhizorhabdaceae</taxon>
        <taxon>Edaphosphingomonas</taxon>
    </lineage>
</organism>
<evidence type="ECO:0000313" key="6">
    <source>
        <dbReference type="EMBL" id="SNS18063.1"/>
    </source>
</evidence>
<dbReference type="Gene3D" id="1.10.10.60">
    <property type="entry name" value="Homeodomain-like"/>
    <property type="match status" value="1"/>
</dbReference>
<dbReference type="Pfam" id="PF16925">
    <property type="entry name" value="TetR_C_13"/>
    <property type="match status" value="1"/>
</dbReference>
<evidence type="ECO:0000256" key="1">
    <source>
        <dbReference type="ARBA" id="ARBA00023015"/>
    </source>
</evidence>
<feature type="domain" description="HTH tetR-type" evidence="5">
    <location>
        <begin position="6"/>
        <end position="66"/>
    </location>
</feature>
<dbReference type="RefSeq" id="WP_089218145.1">
    <property type="nucleotide sequence ID" value="NZ_FZOS01000002.1"/>
</dbReference>
<gene>
    <name evidence="6" type="ORF">SAMN06295912_102140</name>
</gene>
<dbReference type="InterPro" id="IPR011075">
    <property type="entry name" value="TetR_C"/>
</dbReference>
<evidence type="ECO:0000256" key="3">
    <source>
        <dbReference type="ARBA" id="ARBA00023163"/>
    </source>
</evidence>
<keyword evidence="1" id="KW-0805">Transcription regulation</keyword>
<dbReference type="OrthoDB" id="9795242at2"/>
<evidence type="ECO:0000256" key="4">
    <source>
        <dbReference type="PROSITE-ProRule" id="PRU00335"/>
    </source>
</evidence>
<name>A0A239CFF5_9SPHN</name>
<dbReference type="Pfam" id="PF00440">
    <property type="entry name" value="TetR_N"/>
    <property type="match status" value="1"/>
</dbReference>
<protein>
    <submittedName>
        <fullName evidence="6">Transcriptional regulator, TetR family</fullName>
    </submittedName>
</protein>
<sequence length="195" mass="20548">MPRPVTYDRDAVIAQAARSFWESGFAACDVEALTRSAGVNRHSLYKAFGGKIGLFHAALGHYLASVAAPYLAILEAGEGVDDVAAYFERATGATHGDGEGYDRRGCLIVNTITEMGRSDPDVAAIVDGYHERIERAFAGLIARGQAGGTIRADLDPVATARWLFVTSQGLSVAARMGRAAPDLPAMVRAALAPIA</sequence>
<dbReference type="AlphaFoldDB" id="A0A239CFF5"/>
<dbReference type="InterPro" id="IPR009057">
    <property type="entry name" value="Homeodomain-like_sf"/>
</dbReference>
<keyword evidence="7" id="KW-1185">Reference proteome</keyword>
<accession>A0A239CFF5</accession>
<dbReference type="PROSITE" id="PS50977">
    <property type="entry name" value="HTH_TETR_2"/>
    <property type="match status" value="1"/>
</dbReference>
<keyword evidence="2 4" id="KW-0238">DNA-binding</keyword>
<evidence type="ECO:0000259" key="5">
    <source>
        <dbReference type="PROSITE" id="PS50977"/>
    </source>
</evidence>
<dbReference type="SUPFAM" id="SSF48498">
    <property type="entry name" value="Tetracyclin repressor-like, C-terminal domain"/>
    <property type="match status" value="1"/>
</dbReference>
<keyword evidence="3" id="KW-0804">Transcription</keyword>
<dbReference type="Proteomes" id="UP000198281">
    <property type="component" value="Unassembled WGS sequence"/>
</dbReference>
<dbReference type="EMBL" id="FZOS01000002">
    <property type="protein sequence ID" value="SNS18063.1"/>
    <property type="molecule type" value="Genomic_DNA"/>
</dbReference>
<proteinExistence type="predicted"/>